<feature type="region of interest" description="Disordered" evidence="1">
    <location>
        <begin position="367"/>
        <end position="399"/>
    </location>
</feature>
<feature type="region of interest" description="Disordered" evidence="1">
    <location>
        <begin position="1"/>
        <end position="31"/>
    </location>
</feature>
<name>A0A5D3AZX0_9TREE</name>
<evidence type="ECO:0000256" key="1">
    <source>
        <dbReference type="SAM" id="MobiDB-lite"/>
    </source>
</evidence>
<dbReference type="EMBL" id="NIDF01000025">
    <property type="protein sequence ID" value="TYJ56358.1"/>
    <property type="molecule type" value="Genomic_DNA"/>
</dbReference>
<feature type="compositionally biased region" description="Polar residues" evidence="1">
    <location>
        <begin position="516"/>
        <end position="543"/>
    </location>
</feature>
<gene>
    <name evidence="2" type="ORF">B9479_002906</name>
</gene>
<feature type="compositionally biased region" description="Polar residues" evidence="1">
    <location>
        <begin position="9"/>
        <end position="18"/>
    </location>
</feature>
<evidence type="ECO:0000313" key="3">
    <source>
        <dbReference type="Proteomes" id="UP000322245"/>
    </source>
</evidence>
<protein>
    <submittedName>
        <fullName evidence="2">Uncharacterized protein</fullName>
    </submittedName>
</protein>
<accession>A0A5D3AZX0</accession>
<feature type="compositionally biased region" description="Polar residues" evidence="1">
    <location>
        <begin position="498"/>
        <end position="510"/>
    </location>
</feature>
<feature type="region of interest" description="Disordered" evidence="1">
    <location>
        <begin position="412"/>
        <end position="431"/>
    </location>
</feature>
<keyword evidence="3" id="KW-1185">Reference proteome</keyword>
<feature type="region of interest" description="Disordered" evidence="1">
    <location>
        <begin position="497"/>
        <end position="555"/>
    </location>
</feature>
<feature type="compositionally biased region" description="Basic and acidic residues" evidence="1">
    <location>
        <begin position="450"/>
        <end position="461"/>
    </location>
</feature>
<reference evidence="2 3" key="1">
    <citation type="submission" date="2017-05" db="EMBL/GenBank/DDBJ databases">
        <title>The Genome Sequence of Tsuchiyaea wingfieldii DSM 27421.</title>
        <authorList>
            <person name="Cuomo C."/>
            <person name="Passer A."/>
            <person name="Billmyre B."/>
            <person name="Heitman J."/>
        </authorList>
    </citation>
    <scope>NUCLEOTIDE SEQUENCE [LARGE SCALE GENOMIC DNA]</scope>
    <source>
        <strain evidence="2 3">DSM 27421</strain>
    </source>
</reference>
<comment type="caution">
    <text evidence="2">The sequence shown here is derived from an EMBL/GenBank/DDBJ whole genome shotgun (WGS) entry which is preliminary data.</text>
</comment>
<organism evidence="2 3">
    <name type="scientific">Cryptococcus floricola</name>
    <dbReference type="NCBI Taxonomy" id="2591691"/>
    <lineage>
        <taxon>Eukaryota</taxon>
        <taxon>Fungi</taxon>
        <taxon>Dikarya</taxon>
        <taxon>Basidiomycota</taxon>
        <taxon>Agaricomycotina</taxon>
        <taxon>Tremellomycetes</taxon>
        <taxon>Tremellales</taxon>
        <taxon>Cryptococcaceae</taxon>
        <taxon>Cryptococcus</taxon>
    </lineage>
</organism>
<feature type="region of interest" description="Disordered" evidence="1">
    <location>
        <begin position="450"/>
        <end position="470"/>
    </location>
</feature>
<proteinExistence type="predicted"/>
<dbReference type="AlphaFoldDB" id="A0A5D3AZX0"/>
<sequence length="568" mass="63427">MSESHDSDATSALRSNISLHEGEEEAEERYSNKGMSLFPVQLGARLTFRADRSKCSVCEHSVNECYKRAQAFNCDWMAFLVLHPCANPECTGCYCVGCAMVATLHQSRAKRVPICRFCQRQLFFPSLPHRAQVHDENYMLKVIHNTPVESRSSDPSANEVLLRMNVERFKQIHDGSFNFELFQIWMMTLYYQFTKTPLDWGKLDRVALTLVWQASFGLQGPVLRSDLADPRLQFDAVWSDPALRHSSALEGLLAFEKHPYGHKIIEQLTSIRHRMRQEAGGKQKLWEVNERIARIAASHIVRARQTYVYCVTQSYAAIPSLQVGSVPELPPNQKIQLLLEALQRLQTEMDDPAFEYLEHHYRKPSPYPASDFRVSPGLDQPVQHTSKTVPFPKAPPSSAAKIPLVANTQVHTVPVPTHPQPTPTADDTPRKVFPVHNGMPYESVQSPLKAETHNNGEERASGDGQSAAIDIPTAGSKTLYPINSGYNRAAQYLGHQAFQKSATQPSSSEIRPTPQNPDASLATSHQTLCPVTPPANHQRNDPSVQDPRLSGSGRAMLAKRVVAVAGEE</sequence>
<dbReference type="Proteomes" id="UP000322245">
    <property type="component" value="Unassembled WGS sequence"/>
</dbReference>
<evidence type="ECO:0000313" key="2">
    <source>
        <dbReference type="EMBL" id="TYJ56358.1"/>
    </source>
</evidence>